<dbReference type="HOGENOM" id="CLU_2326338_0_0_1"/>
<reference evidence="1 2" key="1">
    <citation type="submission" date="2014-04" db="EMBL/GenBank/DDBJ databases">
        <authorList>
            <consortium name="DOE Joint Genome Institute"/>
            <person name="Kuo A."/>
            <person name="Kohler A."/>
            <person name="Nagy L.G."/>
            <person name="Floudas D."/>
            <person name="Copeland A."/>
            <person name="Barry K.W."/>
            <person name="Cichocki N."/>
            <person name="Veneault-Fourrey C."/>
            <person name="LaButti K."/>
            <person name="Lindquist E.A."/>
            <person name="Lipzen A."/>
            <person name="Lundell T."/>
            <person name="Morin E."/>
            <person name="Murat C."/>
            <person name="Sun H."/>
            <person name="Tunlid A."/>
            <person name="Henrissat B."/>
            <person name="Grigoriev I.V."/>
            <person name="Hibbett D.S."/>
            <person name="Martin F."/>
            <person name="Nordberg H.P."/>
            <person name="Cantor M.N."/>
            <person name="Hua S.X."/>
        </authorList>
    </citation>
    <scope>NUCLEOTIDE SEQUENCE [LARGE SCALE GENOMIC DNA]</scope>
    <source>
        <strain evidence="1 2">LaAM-08-1</strain>
    </source>
</reference>
<keyword evidence="2" id="KW-1185">Reference proteome</keyword>
<feature type="non-terminal residue" evidence="1">
    <location>
        <position position="99"/>
    </location>
</feature>
<dbReference type="OrthoDB" id="630188at2759"/>
<dbReference type="Proteomes" id="UP000054477">
    <property type="component" value="Unassembled WGS sequence"/>
</dbReference>
<evidence type="ECO:0000313" key="2">
    <source>
        <dbReference type="Proteomes" id="UP000054477"/>
    </source>
</evidence>
<name>A0A0C9XSY1_9AGAR</name>
<organism evidence="1 2">
    <name type="scientific">Laccaria amethystina LaAM-08-1</name>
    <dbReference type="NCBI Taxonomy" id="1095629"/>
    <lineage>
        <taxon>Eukaryota</taxon>
        <taxon>Fungi</taxon>
        <taxon>Dikarya</taxon>
        <taxon>Basidiomycota</taxon>
        <taxon>Agaricomycotina</taxon>
        <taxon>Agaricomycetes</taxon>
        <taxon>Agaricomycetidae</taxon>
        <taxon>Agaricales</taxon>
        <taxon>Agaricineae</taxon>
        <taxon>Hydnangiaceae</taxon>
        <taxon>Laccaria</taxon>
    </lineage>
</organism>
<gene>
    <name evidence="1" type="ORF">K443DRAFT_593773</name>
</gene>
<proteinExistence type="predicted"/>
<protein>
    <submittedName>
        <fullName evidence="1">Uncharacterized protein</fullName>
    </submittedName>
</protein>
<sequence length="99" mass="11117">LRIVHGKESVTHASYGRWNVKNPGYLLTVPYCPSRAARIGERPIPTMPDERWRTFGNTWDWDSFAVLNALWEREIARMESGGGGCLGSGFAEPDAHTEL</sequence>
<dbReference type="AlphaFoldDB" id="A0A0C9XSY1"/>
<evidence type="ECO:0000313" key="1">
    <source>
        <dbReference type="EMBL" id="KIK00872.1"/>
    </source>
</evidence>
<accession>A0A0C9XSY1</accession>
<dbReference type="EMBL" id="KN838617">
    <property type="protein sequence ID" value="KIK00872.1"/>
    <property type="molecule type" value="Genomic_DNA"/>
</dbReference>
<reference evidence="2" key="2">
    <citation type="submission" date="2015-01" db="EMBL/GenBank/DDBJ databases">
        <title>Evolutionary Origins and Diversification of the Mycorrhizal Mutualists.</title>
        <authorList>
            <consortium name="DOE Joint Genome Institute"/>
            <consortium name="Mycorrhizal Genomics Consortium"/>
            <person name="Kohler A."/>
            <person name="Kuo A."/>
            <person name="Nagy L.G."/>
            <person name="Floudas D."/>
            <person name="Copeland A."/>
            <person name="Barry K.W."/>
            <person name="Cichocki N."/>
            <person name="Veneault-Fourrey C."/>
            <person name="LaButti K."/>
            <person name="Lindquist E.A."/>
            <person name="Lipzen A."/>
            <person name="Lundell T."/>
            <person name="Morin E."/>
            <person name="Murat C."/>
            <person name="Riley R."/>
            <person name="Ohm R."/>
            <person name="Sun H."/>
            <person name="Tunlid A."/>
            <person name="Henrissat B."/>
            <person name="Grigoriev I.V."/>
            <person name="Hibbett D.S."/>
            <person name="Martin F."/>
        </authorList>
    </citation>
    <scope>NUCLEOTIDE SEQUENCE [LARGE SCALE GENOMIC DNA]</scope>
    <source>
        <strain evidence="2">LaAM-08-1</strain>
    </source>
</reference>